<evidence type="ECO:0000313" key="1">
    <source>
        <dbReference type="EMBL" id="GAE14411.1"/>
    </source>
</evidence>
<evidence type="ECO:0000313" key="2">
    <source>
        <dbReference type="Proteomes" id="UP000018861"/>
    </source>
</evidence>
<comment type="caution">
    <text evidence="1">The sequence shown here is derived from an EMBL/GenBank/DDBJ whole genome shotgun (WGS) entry which is preliminary data.</text>
</comment>
<gene>
    <name evidence="1" type="ORF">JCM6292_545</name>
</gene>
<dbReference type="Proteomes" id="UP000018861">
    <property type="component" value="Unassembled WGS sequence"/>
</dbReference>
<reference evidence="1 2" key="1">
    <citation type="journal article" date="2014" name="Genome Announc.">
        <title>Draft Genome Sequences of Three Strains of Bacteroides pyogenes Isolated from a Cat and Swine.</title>
        <authorList>
            <person name="Sakamoto M."/>
            <person name="Oshima K."/>
            <person name="Suda W."/>
            <person name="Kitamura K."/>
            <person name="Iida T."/>
            <person name="Hattori M."/>
            <person name="Ohkuma M."/>
        </authorList>
    </citation>
    <scope>NUCLEOTIDE SEQUENCE [LARGE SCALE GENOMIC DNA]</scope>
    <source>
        <strain evidence="1 2">JCM 6292</strain>
    </source>
</reference>
<dbReference type="EMBL" id="BAIQ01000003">
    <property type="protein sequence ID" value="GAE14411.1"/>
    <property type="molecule type" value="Genomic_DNA"/>
</dbReference>
<dbReference type="AlphaFoldDB" id="W4P3T8"/>
<accession>W4P3T8</accession>
<sequence length="121" mass="13975">MKIIVMDSANVRIEVLNVPDHMINEDIEQFLTEHDYSLNNISWMAAPIDFVPVQFHDYSISQPNGEFMHASRHARLKDFTIYDSVQEVKNREQEELATALRLHGEKVMMAMSGTLRENVPS</sequence>
<protein>
    <submittedName>
        <fullName evidence="1">Uncharacterized protein</fullName>
    </submittedName>
</protein>
<proteinExistence type="predicted"/>
<name>W4P3T8_9BACE</name>
<organism evidence="1 2">
    <name type="scientific">Bacteroides pyogenes JCM 6292</name>
    <dbReference type="NCBI Taxonomy" id="1235809"/>
    <lineage>
        <taxon>Bacteria</taxon>
        <taxon>Pseudomonadati</taxon>
        <taxon>Bacteroidota</taxon>
        <taxon>Bacteroidia</taxon>
        <taxon>Bacteroidales</taxon>
        <taxon>Bacteroidaceae</taxon>
        <taxon>Bacteroides</taxon>
    </lineage>
</organism>